<evidence type="ECO:0000256" key="5">
    <source>
        <dbReference type="ARBA" id="ARBA00022729"/>
    </source>
</evidence>
<dbReference type="SUPFAM" id="SSF52058">
    <property type="entry name" value="L domain-like"/>
    <property type="match status" value="2"/>
</dbReference>
<dbReference type="OrthoDB" id="6409297at2759"/>
<keyword evidence="3" id="KW-0433">Leucine-rich repeat</keyword>
<comment type="caution">
    <text evidence="13">The sequence shown here is derived from an EMBL/GenBank/DDBJ whole genome shotgun (WGS) entry which is preliminary data.</text>
</comment>
<dbReference type="Proteomes" id="UP000288716">
    <property type="component" value="Unassembled WGS sequence"/>
</dbReference>
<keyword evidence="5" id="KW-0732">Signal</keyword>
<dbReference type="InterPro" id="IPR032675">
    <property type="entry name" value="LRR_dom_sf"/>
</dbReference>
<dbReference type="InterPro" id="IPR035897">
    <property type="entry name" value="Toll_tir_struct_dom_sf"/>
</dbReference>
<dbReference type="PANTHER" id="PTHR24365">
    <property type="entry name" value="TOLL-LIKE RECEPTOR"/>
    <property type="match status" value="1"/>
</dbReference>
<dbReference type="GO" id="GO:0005886">
    <property type="term" value="C:plasma membrane"/>
    <property type="evidence" value="ECO:0007669"/>
    <property type="project" value="TreeGrafter"/>
</dbReference>
<evidence type="ECO:0000259" key="12">
    <source>
        <dbReference type="PROSITE" id="PS50104"/>
    </source>
</evidence>
<dbReference type="EMBL" id="NCKV01000095">
    <property type="protein sequence ID" value="RWS31661.1"/>
    <property type="molecule type" value="Genomic_DNA"/>
</dbReference>
<evidence type="ECO:0000256" key="2">
    <source>
        <dbReference type="ARBA" id="ARBA00009634"/>
    </source>
</evidence>
<evidence type="ECO:0000313" key="13">
    <source>
        <dbReference type="EMBL" id="RWS31661.1"/>
    </source>
</evidence>
<evidence type="ECO:0000256" key="4">
    <source>
        <dbReference type="ARBA" id="ARBA00022692"/>
    </source>
</evidence>
<dbReference type="InterPro" id="IPR001611">
    <property type="entry name" value="Leu-rich_rpt"/>
</dbReference>
<protein>
    <submittedName>
        <fullName evidence="13">Toll-like protein</fullName>
    </submittedName>
</protein>
<keyword evidence="6" id="KW-0677">Repeat</keyword>
<feature type="transmembrane region" description="Helical" evidence="11">
    <location>
        <begin position="939"/>
        <end position="962"/>
    </location>
</feature>
<dbReference type="PANTHER" id="PTHR24365:SF541">
    <property type="entry name" value="PROTEIN TOLL-RELATED"/>
    <property type="match status" value="1"/>
</dbReference>
<accession>A0A443SVW6</accession>
<keyword evidence="9" id="KW-0675">Receptor</keyword>
<evidence type="ECO:0000256" key="11">
    <source>
        <dbReference type="SAM" id="Phobius"/>
    </source>
</evidence>
<evidence type="ECO:0000256" key="6">
    <source>
        <dbReference type="ARBA" id="ARBA00022737"/>
    </source>
</evidence>
<dbReference type="GO" id="GO:0038023">
    <property type="term" value="F:signaling receptor activity"/>
    <property type="evidence" value="ECO:0007669"/>
    <property type="project" value="TreeGrafter"/>
</dbReference>
<keyword evidence="8 11" id="KW-0472">Membrane</keyword>
<keyword evidence="14" id="KW-1185">Reference proteome</keyword>
<dbReference type="GO" id="GO:0007165">
    <property type="term" value="P:signal transduction"/>
    <property type="evidence" value="ECO:0007669"/>
    <property type="project" value="InterPro"/>
</dbReference>
<organism evidence="13 14">
    <name type="scientific">Leptotrombidium deliense</name>
    <dbReference type="NCBI Taxonomy" id="299467"/>
    <lineage>
        <taxon>Eukaryota</taxon>
        <taxon>Metazoa</taxon>
        <taxon>Ecdysozoa</taxon>
        <taxon>Arthropoda</taxon>
        <taxon>Chelicerata</taxon>
        <taxon>Arachnida</taxon>
        <taxon>Acari</taxon>
        <taxon>Acariformes</taxon>
        <taxon>Trombidiformes</taxon>
        <taxon>Prostigmata</taxon>
        <taxon>Anystina</taxon>
        <taxon>Parasitengona</taxon>
        <taxon>Trombiculoidea</taxon>
        <taxon>Trombiculidae</taxon>
        <taxon>Leptotrombidium</taxon>
    </lineage>
</organism>
<dbReference type="AlphaFoldDB" id="A0A443SVW6"/>
<dbReference type="VEuPathDB" id="VectorBase:LDEU000379"/>
<proteinExistence type="inferred from homology"/>
<dbReference type="InterPro" id="IPR000483">
    <property type="entry name" value="Cys-rich_flank_reg_C"/>
</dbReference>
<dbReference type="SMART" id="SM00369">
    <property type="entry name" value="LRR_TYP"/>
    <property type="match status" value="10"/>
</dbReference>
<dbReference type="InterPro" id="IPR000157">
    <property type="entry name" value="TIR_dom"/>
</dbReference>
<keyword evidence="7 11" id="KW-1133">Transmembrane helix</keyword>
<dbReference type="SMART" id="SM00082">
    <property type="entry name" value="LRRCT"/>
    <property type="match status" value="2"/>
</dbReference>
<sequence>MLTKCVHFLGFGVDEIDSFSIKNCGLPSIPFYLIFHRTSISNSKERNNKRQVTGSNRISVVRSLKLESYKVSTISVRQLNSLFFGLDSLEFLKLKNFELKLKDDDKRISKRSVTTSWVNHTVNPISYSIAEKLTTETTTTARQRTTIETTTVSVEDELRKNIRFTKLERNDVNSVALNASSDREKPLFSADNSTKVTNRAHHFRSNSVNNTKIADIVSTEASIPNSVRYKKLNFTFGQLFPKLKRLILESFMTNDAPENPYMLKELLTDLKFLEEIDLLSNVVHILPTNFLENSSSLKTVYLRDNKISKIETNALFNLKMLEILDLSRNLITNIAGNTFKDLVNLKNINLSRNQLKTLNESLFAFTSELNAINLDQNNLTYIPSALFTGLNSLKSISLNDCNLQKLTNNADTLFSSAPNVEIIGLKNNRLRNLTAVNLFARNVKLSKLDISYNEIEVISPEIFSTNSSSLVEFNLYGNELKSVNTEVFFYLKNLKKLNLAFNNLTEVSPKLFYNLVSLEEINLAKNELNSINSERSSTPFGAGKSLKVINLSANNLTQFEEFNVINWSVYLLLEKIDLSKNRIAGEVEIPVFHSVASELVLNLSFNNITSVNVHPLQAYENEAISADKDEKFDGNAKLNQLIVKLDSNPLQCDCHLYSFLKYAKTLSETKTKGVLKRASFELNSRDLFCATPDQFANKSLTEISLFELTCRVNEQVFCPQDCNCLYRPDAKMAEINCENKGLKTIPFKALKSGNYEKVRLSSTSPAIKFENVDLNLRFNNITSLEPLHHFMMSNLSDARKKRISVSLYLDHNRISELPNHFPVQTKSNASHISLKVLSLKHNLLKMVPHSFLSDFKAYINASDLSDMKLYLGGNPFDCETESNPQECEMRHFKLWLVSNHLVVDNYDVSCESLSFNSSSALIHIPDNILCPHLFKESKTLVLCLAVTVGVLAVCLFIVTCLYYRNKQTILAFVYIHLHPVFVCFNFSEEDIDEDKLYDAFVSYSSADRDIVMQLIEKLEKPSKVVTNTITYLQSQVNLPSIHEGISDQIVPEVNRDLLGKPQVSKPPTEGQDETSQQEYFKLCVHERDWLPGNLISWNIVNSVQNSRRTILVLSKEFIKSIWFQVEFHTAYYQMLEDKMDRLIVIVKGELPAKEEMDKDLVFLLTTKTYLVWGEKWFWEKLRYALPHKKRRPAKLTSDENRQQTTFTVANKSKSPSKNEIMKEYVEQTIANHFQLNAGESLRNNKNKSNLNNVGSKDSKIGGVINESFVIETET</sequence>
<dbReference type="Gene3D" id="3.40.50.10140">
    <property type="entry name" value="Toll/interleukin-1 receptor homology (TIR) domain"/>
    <property type="match status" value="1"/>
</dbReference>
<dbReference type="InterPro" id="IPR003591">
    <property type="entry name" value="Leu-rich_rpt_typical-subtyp"/>
</dbReference>
<dbReference type="STRING" id="299467.A0A443SVW6"/>
<dbReference type="Pfam" id="PF01582">
    <property type="entry name" value="TIR"/>
    <property type="match status" value="1"/>
</dbReference>
<comment type="subcellular location">
    <subcellularLocation>
        <location evidence="1">Membrane</location>
        <topology evidence="1">Single-pass type I membrane protein</topology>
    </subcellularLocation>
</comment>
<evidence type="ECO:0000256" key="3">
    <source>
        <dbReference type="ARBA" id="ARBA00022614"/>
    </source>
</evidence>
<dbReference type="SUPFAM" id="SSF52200">
    <property type="entry name" value="Toll/Interleukin receptor TIR domain"/>
    <property type="match status" value="2"/>
</dbReference>
<dbReference type="PROSITE" id="PS51450">
    <property type="entry name" value="LRR"/>
    <property type="match status" value="3"/>
</dbReference>
<evidence type="ECO:0000256" key="1">
    <source>
        <dbReference type="ARBA" id="ARBA00004479"/>
    </source>
</evidence>
<evidence type="ECO:0000256" key="8">
    <source>
        <dbReference type="ARBA" id="ARBA00023136"/>
    </source>
</evidence>
<keyword evidence="10" id="KW-0325">Glycoprotein</keyword>
<gene>
    <name evidence="13" type="ORF">B4U80_00735</name>
</gene>
<keyword evidence="4 11" id="KW-0812">Transmembrane</keyword>
<evidence type="ECO:0000313" key="14">
    <source>
        <dbReference type="Proteomes" id="UP000288716"/>
    </source>
</evidence>
<dbReference type="Gene3D" id="3.80.10.10">
    <property type="entry name" value="Ribonuclease Inhibitor"/>
    <property type="match status" value="4"/>
</dbReference>
<reference evidence="13 14" key="1">
    <citation type="journal article" date="2018" name="Gigascience">
        <title>Genomes of trombidid mites reveal novel predicted allergens and laterally-transferred genes associated with secondary metabolism.</title>
        <authorList>
            <person name="Dong X."/>
            <person name="Chaisiri K."/>
            <person name="Xia D."/>
            <person name="Armstrong S.D."/>
            <person name="Fang Y."/>
            <person name="Donnelly M.J."/>
            <person name="Kadowaki T."/>
            <person name="McGarry J.W."/>
            <person name="Darby A.C."/>
            <person name="Makepeace B.L."/>
        </authorList>
    </citation>
    <scope>NUCLEOTIDE SEQUENCE [LARGE SCALE GENOMIC DNA]</scope>
    <source>
        <strain evidence="13">UoL-UT</strain>
    </source>
</reference>
<evidence type="ECO:0000256" key="7">
    <source>
        <dbReference type="ARBA" id="ARBA00022989"/>
    </source>
</evidence>
<dbReference type="SMART" id="SM00255">
    <property type="entry name" value="TIR"/>
    <property type="match status" value="1"/>
</dbReference>
<name>A0A443SVW6_9ACAR</name>
<evidence type="ECO:0000256" key="10">
    <source>
        <dbReference type="ARBA" id="ARBA00023180"/>
    </source>
</evidence>
<evidence type="ECO:0000256" key="9">
    <source>
        <dbReference type="ARBA" id="ARBA00023170"/>
    </source>
</evidence>
<comment type="similarity">
    <text evidence="2">Belongs to the Toll-like receptor family.</text>
</comment>
<feature type="domain" description="TIR" evidence="12">
    <location>
        <begin position="995"/>
        <end position="1185"/>
    </location>
</feature>
<dbReference type="Pfam" id="PF13855">
    <property type="entry name" value="LRR_8"/>
    <property type="match status" value="2"/>
</dbReference>
<dbReference type="PROSITE" id="PS50104">
    <property type="entry name" value="TIR"/>
    <property type="match status" value="1"/>
</dbReference>